<dbReference type="NCBIfam" id="NF010480">
    <property type="entry name" value="PRK13905.1"/>
    <property type="match status" value="1"/>
</dbReference>
<dbReference type="AlphaFoldDB" id="A0A2H0W4P2"/>
<keyword evidence="10 16" id="KW-0133">Cell shape</keyword>
<comment type="similarity">
    <text evidence="16">Belongs to the MurB family.</text>
</comment>
<dbReference type="EC" id="1.3.1.98" evidence="16"/>
<dbReference type="GO" id="GO:0071949">
    <property type="term" value="F:FAD binding"/>
    <property type="evidence" value="ECO:0007669"/>
    <property type="project" value="InterPro"/>
</dbReference>
<evidence type="ECO:0000256" key="9">
    <source>
        <dbReference type="ARBA" id="ARBA00022857"/>
    </source>
</evidence>
<dbReference type="InterPro" id="IPR016169">
    <property type="entry name" value="FAD-bd_PCMH_sub2"/>
</dbReference>
<evidence type="ECO:0000259" key="17">
    <source>
        <dbReference type="PROSITE" id="PS51387"/>
    </source>
</evidence>
<dbReference type="Gene3D" id="3.30.43.10">
    <property type="entry name" value="Uridine Diphospho-n-acetylenolpyruvylglucosamine Reductase, domain 2"/>
    <property type="match status" value="1"/>
</dbReference>
<dbReference type="HAMAP" id="MF_00037">
    <property type="entry name" value="MurB"/>
    <property type="match status" value="1"/>
</dbReference>
<keyword evidence="13 16" id="KW-0131">Cell cycle</keyword>
<comment type="pathway">
    <text evidence="4 16">Cell wall biogenesis; peptidoglycan biosynthesis.</text>
</comment>
<evidence type="ECO:0000256" key="4">
    <source>
        <dbReference type="ARBA" id="ARBA00004752"/>
    </source>
</evidence>
<dbReference type="InterPro" id="IPR006094">
    <property type="entry name" value="Oxid_FAD_bind_N"/>
</dbReference>
<name>A0A2H0W4P2_9BACT</name>
<evidence type="ECO:0000256" key="10">
    <source>
        <dbReference type="ARBA" id="ARBA00022960"/>
    </source>
</evidence>
<keyword evidence="11 16" id="KW-0573">Peptidoglycan synthesis</keyword>
<dbReference type="GO" id="GO:0009252">
    <property type="term" value="P:peptidoglycan biosynthetic process"/>
    <property type="evidence" value="ECO:0007669"/>
    <property type="project" value="UniProtKB-UniRule"/>
</dbReference>
<evidence type="ECO:0000256" key="14">
    <source>
        <dbReference type="ARBA" id="ARBA00023316"/>
    </source>
</evidence>
<evidence type="ECO:0000256" key="6">
    <source>
        <dbReference type="ARBA" id="ARBA00022618"/>
    </source>
</evidence>
<evidence type="ECO:0000256" key="8">
    <source>
        <dbReference type="ARBA" id="ARBA00022827"/>
    </source>
</evidence>
<dbReference type="SUPFAM" id="SSF56176">
    <property type="entry name" value="FAD-binding/transporter-associated domain-like"/>
    <property type="match status" value="1"/>
</dbReference>
<evidence type="ECO:0000256" key="15">
    <source>
        <dbReference type="ARBA" id="ARBA00048914"/>
    </source>
</evidence>
<dbReference type="UniPathway" id="UPA00219"/>
<dbReference type="Proteomes" id="UP000230935">
    <property type="component" value="Unassembled WGS sequence"/>
</dbReference>
<comment type="catalytic activity">
    <reaction evidence="15 16">
        <text>UDP-N-acetyl-alpha-D-muramate + NADP(+) = UDP-N-acetyl-3-O-(1-carboxyvinyl)-alpha-D-glucosamine + NADPH + H(+)</text>
        <dbReference type="Rhea" id="RHEA:12248"/>
        <dbReference type="ChEBI" id="CHEBI:15378"/>
        <dbReference type="ChEBI" id="CHEBI:57783"/>
        <dbReference type="ChEBI" id="CHEBI:58349"/>
        <dbReference type="ChEBI" id="CHEBI:68483"/>
        <dbReference type="ChEBI" id="CHEBI:70757"/>
        <dbReference type="EC" id="1.3.1.98"/>
    </reaction>
</comment>
<dbReference type="GO" id="GO:0008762">
    <property type="term" value="F:UDP-N-acetylmuramate dehydrogenase activity"/>
    <property type="evidence" value="ECO:0007669"/>
    <property type="project" value="UniProtKB-UniRule"/>
</dbReference>
<keyword evidence="6 16" id="KW-0132">Cell division</keyword>
<evidence type="ECO:0000256" key="16">
    <source>
        <dbReference type="HAMAP-Rule" id="MF_00037"/>
    </source>
</evidence>
<dbReference type="InterPro" id="IPR036318">
    <property type="entry name" value="FAD-bd_PCMH-like_sf"/>
</dbReference>
<proteinExistence type="inferred from homology"/>
<dbReference type="EMBL" id="PEZZ01000002">
    <property type="protein sequence ID" value="PIS05610.1"/>
    <property type="molecule type" value="Genomic_DNA"/>
</dbReference>
<evidence type="ECO:0000256" key="13">
    <source>
        <dbReference type="ARBA" id="ARBA00023306"/>
    </source>
</evidence>
<dbReference type="Gene3D" id="3.90.78.10">
    <property type="entry name" value="UDP-N-acetylenolpyruvoylglucosamine reductase, C-terminal domain"/>
    <property type="match status" value="1"/>
</dbReference>
<evidence type="ECO:0000256" key="12">
    <source>
        <dbReference type="ARBA" id="ARBA00023002"/>
    </source>
</evidence>
<dbReference type="GO" id="GO:0071555">
    <property type="term" value="P:cell wall organization"/>
    <property type="evidence" value="ECO:0007669"/>
    <property type="project" value="UniProtKB-KW"/>
</dbReference>
<evidence type="ECO:0000256" key="11">
    <source>
        <dbReference type="ARBA" id="ARBA00022984"/>
    </source>
</evidence>
<dbReference type="GO" id="GO:0051301">
    <property type="term" value="P:cell division"/>
    <property type="evidence" value="ECO:0007669"/>
    <property type="project" value="UniProtKB-KW"/>
</dbReference>
<dbReference type="GO" id="GO:0005829">
    <property type="term" value="C:cytosol"/>
    <property type="evidence" value="ECO:0007669"/>
    <property type="project" value="TreeGrafter"/>
</dbReference>
<dbReference type="Pfam" id="PF01565">
    <property type="entry name" value="FAD_binding_4"/>
    <property type="match status" value="1"/>
</dbReference>
<organism evidence="18 19">
    <name type="scientific">Candidatus Buchananbacteria bacterium CG10_big_fil_rev_8_21_14_0_10_42_9</name>
    <dbReference type="NCBI Taxonomy" id="1974526"/>
    <lineage>
        <taxon>Bacteria</taxon>
        <taxon>Candidatus Buchananiibacteriota</taxon>
    </lineage>
</organism>
<comment type="cofactor">
    <cofactor evidence="1 16">
        <name>FAD</name>
        <dbReference type="ChEBI" id="CHEBI:57692"/>
    </cofactor>
</comment>
<feature type="active site" evidence="16">
    <location>
        <position position="312"/>
    </location>
</feature>
<dbReference type="NCBIfam" id="TIGR00179">
    <property type="entry name" value="murB"/>
    <property type="match status" value="1"/>
</dbReference>
<keyword evidence="5 16" id="KW-0963">Cytoplasm</keyword>
<dbReference type="PANTHER" id="PTHR21071">
    <property type="entry name" value="UDP-N-ACETYLENOLPYRUVOYLGLUCOSAMINE REDUCTASE"/>
    <property type="match status" value="1"/>
</dbReference>
<comment type="subcellular location">
    <subcellularLocation>
        <location evidence="3 16">Cytoplasm</location>
    </subcellularLocation>
</comment>
<dbReference type="SUPFAM" id="SSF56194">
    <property type="entry name" value="Uridine diphospho-N-Acetylenolpyruvylglucosamine reductase, MurB, C-terminal domain"/>
    <property type="match status" value="1"/>
</dbReference>
<keyword evidence="9 16" id="KW-0521">NADP</keyword>
<evidence type="ECO:0000256" key="7">
    <source>
        <dbReference type="ARBA" id="ARBA00022630"/>
    </source>
</evidence>
<keyword evidence="12 16" id="KW-0560">Oxidoreductase</keyword>
<dbReference type="Gene3D" id="3.30.465.10">
    <property type="match status" value="1"/>
</dbReference>
<keyword evidence="14 16" id="KW-0961">Cell wall biogenesis/degradation</keyword>
<reference evidence="19" key="1">
    <citation type="submission" date="2017-09" db="EMBL/GenBank/DDBJ databases">
        <title>Depth-based differentiation of microbial function through sediment-hosted aquifers and enrichment of novel symbionts in the deep terrestrial subsurface.</title>
        <authorList>
            <person name="Probst A.J."/>
            <person name="Ladd B."/>
            <person name="Jarett J.K."/>
            <person name="Geller-Mcgrath D.E."/>
            <person name="Sieber C.M.K."/>
            <person name="Emerson J.B."/>
            <person name="Anantharaman K."/>
            <person name="Thomas B.C."/>
            <person name="Malmstrom R."/>
            <person name="Stieglmeier M."/>
            <person name="Klingl A."/>
            <person name="Woyke T."/>
            <person name="Ryan C.M."/>
            <person name="Banfield J.F."/>
        </authorList>
    </citation>
    <scope>NUCLEOTIDE SEQUENCE [LARGE SCALE GENOMIC DNA]</scope>
</reference>
<sequence length="318" mass="34322">MPFEDISSVKQNIRLADMTNYRIGGPAKYFLETDNFDKLIKVLNEARAQKIPIFILAGGSNILIADEGFNGLVVKLKNHDIDVNGETVIAGAGAGIDNLVDAVADAGLTGLEFMAGIYGTVGGAVRGNAGAYGGSISQAVVKVKVFNGQKILEMSNDECKFDYRESIFKHNDYIILEAELKLAKGDAAQVKAKVADIRKTRNAKLPEIEPNAGCIFKNLELHEVVDPKKIKKGLDITDAEYDEATKFGKLPAGYLIEKLGLKGKTIGGAQLSPKHGNIIVNTGNATAKDVVMLLSFLKQQVRDKTGVQLQEEIQLVGF</sequence>
<dbReference type="GO" id="GO:0008360">
    <property type="term" value="P:regulation of cell shape"/>
    <property type="evidence" value="ECO:0007669"/>
    <property type="project" value="UniProtKB-KW"/>
</dbReference>
<gene>
    <name evidence="16" type="primary">murB</name>
    <name evidence="18" type="ORF">COT81_00405</name>
</gene>
<dbReference type="PROSITE" id="PS51387">
    <property type="entry name" value="FAD_PCMH"/>
    <property type="match status" value="1"/>
</dbReference>
<protein>
    <recommendedName>
        <fullName evidence="16">UDP-N-acetylenolpyruvoylglucosamine reductase</fullName>
        <ecNumber evidence="16">1.3.1.98</ecNumber>
    </recommendedName>
    <alternativeName>
        <fullName evidence="16">UDP-N-acetylmuramate dehydrogenase</fullName>
    </alternativeName>
</protein>
<evidence type="ECO:0000256" key="1">
    <source>
        <dbReference type="ARBA" id="ARBA00001974"/>
    </source>
</evidence>
<evidence type="ECO:0000313" key="19">
    <source>
        <dbReference type="Proteomes" id="UP000230935"/>
    </source>
</evidence>
<dbReference type="PANTHER" id="PTHR21071:SF4">
    <property type="entry name" value="UDP-N-ACETYLENOLPYRUVOYLGLUCOSAMINE REDUCTASE"/>
    <property type="match status" value="1"/>
</dbReference>
<keyword evidence="8 16" id="KW-0274">FAD</keyword>
<comment type="caution">
    <text evidence="18">The sequence shown here is derived from an EMBL/GenBank/DDBJ whole genome shotgun (WGS) entry which is preliminary data.</text>
</comment>
<feature type="active site" evidence="16">
    <location>
        <position position="164"/>
    </location>
</feature>
<keyword evidence="7 16" id="KW-0285">Flavoprotein</keyword>
<comment type="function">
    <text evidence="2 16">Cell wall formation.</text>
</comment>
<dbReference type="InterPro" id="IPR016166">
    <property type="entry name" value="FAD-bd_PCMH"/>
</dbReference>
<evidence type="ECO:0000313" key="18">
    <source>
        <dbReference type="EMBL" id="PIS05610.1"/>
    </source>
</evidence>
<dbReference type="InterPro" id="IPR011601">
    <property type="entry name" value="MurB_C"/>
</dbReference>
<feature type="active site" description="Proton donor" evidence="16">
    <location>
        <position position="214"/>
    </location>
</feature>
<evidence type="ECO:0000256" key="2">
    <source>
        <dbReference type="ARBA" id="ARBA00003921"/>
    </source>
</evidence>
<dbReference type="InterPro" id="IPR036635">
    <property type="entry name" value="MurB_C_sf"/>
</dbReference>
<feature type="domain" description="FAD-binding PCMH-type" evidence="17">
    <location>
        <begin position="22"/>
        <end position="185"/>
    </location>
</feature>
<dbReference type="InterPro" id="IPR016167">
    <property type="entry name" value="FAD-bd_PCMH_sub1"/>
</dbReference>
<dbReference type="Pfam" id="PF02873">
    <property type="entry name" value="MurB_C"/>
    <property type="match status" value="1"/>
</dbReference>
<accession>A0A2H0W4P2</accession>
<evidence type="ECO:0000256" key="3">
    <source>
        <dbReference type="ARBA" id="ARBA00004496"/>
    </source>
</evidence>
<evidence type="ECO:0000256" key="5">
    <source>
        <dbReference type="ARBA" id="ARBA00022490"/>
    </source>
</evidence>
<dbReference type="InterPro" id="IPR003170">
    <property type="entry name" value="MurB"/>
</dbReference>